<keyword evidence="6" id="KW-1185">Reference proteome</keyword>
<accession>A0ABW9NPQ7</accession>
<dbReference type="InterPro" id="IPR020449">
    <property type="entry name" value="Tscrpt_reg_AraC-type_HTH"/>
</dbReference>
<dbReference type="Gene3D" id="1.10.10.60">
    <property type="entry name" value="Homeodomain-like"/>
    <property type="match status" value="1"/>
</dbReference>
<comment type="caution">
    <text evidence="5">The sequence shown here is derived from an EMBL/GenBank/DDBJ whole genome shotgun (WGS) entry which is preliminary data.</text>
</comment>
<proteinExistence type="predicted"/>
<dbReference type="Pfam" id="PF14525">
    <property type="entry name" value="AraC_binding_2"/>
    <property type="match status" value="1"/>
</dbReference>
<evidence type="ECO:0000256" key="1">
    <source>
        <dbReference type="ARBA" id="ARBA00023015"/>
    </source>
</evidence>
<feature type="domain" description="HTH araC/xylS-type" evidence="4">
    <location>
        <begin position="229"/>
        <end position="331"/>
    </location>
</feature>
<name>A0ABW9NPQ7_9ACTN</name>
<dbReference type="InterPro" id="IPR050204">
    <property type="entry name" value="AraC_XylS_family_regulators"/>
</dbReference>
<dbReference type="InterPro" id="IPR035418">
    <property type="entry name" value="AraC-bd_2"/>
</dbReference>
<evidence type="ECO:0000313" key="6">
    <source>
        <dbReference type="Proteomes" id="UP000460558"/>
    </source>
</evidence>
<dbReference type="EMBL" id="VDEQ01000064">
    <property type="protein sequence ID" value="MQS35307.1"/>
    <property type="molecule type" value="Genomic_DNA"/>
</dbReference>
<evidence type="ECO:0000259" key="4">
    <source>
        <dbReference type="PROSITE" id="PS01124"/>
    </source>
</evidence>
<dbReference type="InterPro" id="IPR018060">
    <property type="entry name" value="HTH_AraC"/>
</dbReference>
<dbReference type="PROSITE" id="PS01124">
    <property type="entry name" value="HTH_ARAC_FAMILY_2"/>
    <property type="match status" value="1"/>
</dbReference>
<sequence length="347" mass="38170">MWSEESTDAIPAPERAEWYQDVVARAIAPTRTALTDPCSFRASTTVLDLGLLQVSTFTYGALRSWRTPTLIRRGDPELFSLALMSRNSMWISQRRNDASLSAGDAVLFDSSRPFEAGTGPLPDPASRGTAAPLPGTVGSVMVHLPREALRLPPGDVDRLLARRLCARSGLGAILGQFVQSLERHALECAPQERERVGRALLDLTTAFVAQQLNACQELPAETRRRVLLERINVFIDQRLADPGLTPELIAARHHISLRSLYALFQQSQGESVAASIRRRRLERCRAELARTGPGAPHIQTVAQHAGFTSAAVFSRAFRSVYGVSPREFRKEATAGRPVHGSSRDRTF</sequence>
<dbReference type="SUPFAM" id="SSF46689">
    <property type="entry name" value="Homeodomain-like"/>
    <property type="match status" value="1"/>
</dbReference>
<protein>
    <submittedName>
        <fullName evidence="5">Helix-turn-helix domain-containing protein</fullName>
    </submittedName>
</protein>
<evidence type="ECO:0000313" key="5">
    <source>
        <dbReference type="EMBL" id="MQS35307.1"/>
    </source>
</evidence>
<dbReference type="Proteomes" id="UP000460558">
    <property type="component" value="Unassembled WGS sequence"/>
</dbReference>
<evidence type="ECO:0000256" key="2">
    <source>
        <dbReference type="ARBA" id="ARBA00023125"/>
    </source>
</evidence>
<dbReference type="Pfam" id="PF12833">
    <property type="entry name" value="HTH_18"/>
    <property type="match status" value="1"/>
</dbReference>
<dbReference type="SMART" id="SM00342">
    <property type="entry name" value="HTH_ARAC"/>
    <property type="match status" value="1"/>
</dbReference>
<dbReference type="PANTHER" id="PTHR46796">
    <property type="entry name" value="HTH-TYPE TRANSCRIPTIONAL ACTIVATOR RHAS-RELATED"/>
    <property type="match status" value="1"/>
</dbReference>
<organism evidence="5 6">
    <name type="scientific">Streptomyces katsurahamanus</name>
    <dbReference type="NCBI Taxonomy" id="2577098"/>
    <lineage>
        <taxon>Bacteria</taxon>
        <taxon>Bacillati</taxon>
        <taxon>Actinomycetota</taxon>
        <taxon>Actinomycetes</taxon>
        <taxon>Kitasatosporales</taxon>
        <taxon>Streptomycetaceae</taxon>
        <taxon>Streptomyces</taxon>
    </lineage>
</organism>
<gene>
    <name evidence="5" type="ORF">FFZ77_06680</name>
</gene>
<dbReference type="InterPro" id="IPR009057">
    <property type="entry name" value="Homeodomain-like_sf"/>
</dbReference>
<keyword evidence="3" id="KW-0804">Transcription</keyword>
<dbReference type="PANTHER" id="PTHR46796:SF6">
    <property type="entry name" value="ARAC SUBFAMILY"/>
    <property type="match status" value="1"/>
</dbReference>
<reference evidence="5 6" key="1">
    <citation type="submission" date="2019-06" db="EMBL/GenBank/DDBJ databases">
        <title>Comparative genomics and metabolomics analyses of clavulanic acid producing Streptomyces species provides insight into specialized metabolism and evolution of beta-lactam biosynthetic gene clusters.</title>
        <authorList>
            <person name="Moore M.A."/>
            <person name="Cruz-Morales P."/>
            <person name="Barona Gomez F."/>
            <person name="Kapil T."/>
        </authorList>
    </citation>
    <scope>NUCLEOTIDE SEQUENCE [LARGE SCALE GENOMIC DNA]</scope>
    <source>
        <strain evidence="5 6">T-272</strain>
    </source>
</reference>
<keyword evidence="2" id="KW-0238">DNA-binding</keyword>
<dbReference type="PRINTS" id="PR00032">
    <property type="entry name" value="HTHARAC"/>
</dbReference>
<evidence type="ECO:0000256" key="3">
    <source>
        <dbReference type="ARBA" id="ARBA00023163"/>
    </source>
</evidence>
<keyword evidence="1" id="KW-0805">Transcription regulation</keyword>